<dbReference type="InterPro" id="IPR013029">
    <property type="entry name" value="YchF_C"/>
</dbReference>
<dbReference type="Pfam" id="PF06071">
    <property type="entry name" value="YchF-GTPase_C"/>
    <property type="match status" value="1"/>
</dbReference>
<dbReference type="Gene3D" id="3.10.20.30">
    <property type="match status" value="1"/>
</dbReference>
<keyword evidence="2" id="KW-0067">ATP-binding</keyword>
<dbReference type="FunFam" id="3.10.20.30:FF:000001">
    <property type="entry name" value="Ribosome-binding ATPase YchF"/>
    <property type="match status" value="1"/>
</dbReference>
<organism evidence="4">
    <name type="scientific">marine sediment metagenome</name>
    <dbReference type="NCBI Taxonomy" id="412755"/>
    <lineage>
        <taxon>unclassified sequences</taxon>
        <taxon>metagenomes</taxon>
        <taxon>ecological metagenomes</taxon>
    </lineage>
</organism>
<dbReference type="InterPro" id="IPR023192">
    <property type="entry name" value="TGS-like_dom_sf"/>
</dbReference>
<protein>
    <recommendedName>
        <fullName evidence="3">YchF C-terminal domain-containing protein</fullName>
    </recommendedName>
</protein>
<gene>
    <name evidence="4" type="ORF">S03H2_28251</name>
</gene>
<dbReference type="EMBL" id="BARU01017017">
    <property type="protein sequence ID" value="GAH55337.1"/>
    <property type="molecule type" value="Genomic_DNA"/>
</dbReference>
<dbReference type="InterPro" id="IPR012675">
    <property type="entry name" value="Beta-grasp_dom_sf"/>
</dbReference>
<dbReference type="Gene3D" id="1.10.150.300">
    <property type="entry name" value="TGS-like domain"/>
    <property type="match status" value="1"/>
</dbReference>
<comment type="caution">
    <text evidence="4">The sequence shown here is derived from an EMBL/GenBank/DDBJ whole genome shotgun (WGS) entry which is preliminary data.</text>
</comment>
<evidence type="ECO:0000256" key="1">
    <source>
        <dbReference type="ARBA" id="ARBA00022741"/>
    </source>
</evidence>
<sequence>RDERLEKLARILKSEKITYPKVRLVDLAYSGGVSPEAIETSHLREFDALAVVIGVFLRQDPLKDLANIESELILEDMQLIQNRIEKINKEKKARPAKEEDLQLALLKRCEKALEEETLVRDLKLTPQELKMLAGFQLLTLKPVVMVANVSEEQLNRKEWVDLEKKAEAKNLKFLSLCAKLEAEIEELPEQERLEFLKQYGLAGLSRDKFIEICFQAQEQILFFTVVGKEARAWSILRGTTALGAAGCVHSDMERGFIRAEAINYRDFVECGSFAQAKDKGLLRLESKEYPVRDGDIINFKF</sequence>
<dbReference type="GO" id="GO:0005737">
    <property type="term" value="C:cytoplasm"/>
    <property type="evidence" value="ECO:0007669"/>
    <property type="project" value="TreeGrafter"/>
</dbReference>
<evidence type="ECO:0000259" key="3">
    <source>
        <dbReference type="Pfam" id="PF06071"/>
    </source>
</evidence>
<evidence type="ECO:0000256" key="2">
    <source>
        <dbReference type="ARBA" id="ARBA00022840"/>
    </source>
</evidence>
<dbReference type="PANTHER" id="PTHR23305">
    <property type="entry name" value="OBG GTPASE FAMILY"/>
    <property type="match status" value="1"/>
</dbReference>
<dbReference type="InterPro" id="IPR027417">
    <property type="entry name" value="P-loop_NTPase"/>
</dbReference>
<dbReference type="SUPFAM" id="SSF52540">
    <property type="entry name" value="P-loop containing nucleoside triphosphate hydrolases"/>
    <property type="match status" value="1"/>
</dbReference>
<feature type="non-terminal residue" evidence="4">
    <location>
        <position position="301"/>
    </location>
</feature>
<feature type="domain" description="YchF C-terminal" evidence="3">
    <location>
        <begin position="220"/>
        <end position="301"/>
    </location>
</feature>
<proteinExistence type="predicted"/>
<dbReference type="InterPro" id="IPR012676">
    <property type="entry name" value="TGS-like"/>
</dbReference>
<dbReference type="GO" id="GO:0016887">
    <property type="term" value="F:ATP hydrolysis activity"/>
    <property type="evidence" value="ECO:0007669"/>
    <property type="project" value="TreeGrafter"/>
</dbReference>
<dbReference type="SUPFAM" id="SSF81271">
    <property type="entry name" value="TGS-like"/>
    <property type="match status" value="1"/>
</dbReference>
<dbReference type="Gene3D" id="3.40.50.300">
    <property type="entry name" value="P-loop containing nucleotide triphosphate hydrolases"/>
    <property type="match status" value="1"/>
</dbReference>
<dbReference type="AlphaFoldDB" id="X1GDN5"/>
<name>X1GDN5_9ZZZZ</name>
<keyword evidence="1" id="KW-0547">Nucleotide-binding</keyword>
<feature type="non-terminal residue" evidence="4">
    <location>
        <position position="1"/>
    </location>
</feature>
<evidence type="ECO:0000313" key="4">
    <source>
        <dbReference type="EMBL" id="GAH55337.1"/>
    </source>
</evidence>
<accession>X1GDN5</accession>
<dbReference type="GO" id="GO:0005524">
    <property type="term" value="F:ATP binding"/>
    <property type="evidence" value="ECO:0007669"/>
    <property type="project" value="UniProtKB-KW"/>
</dbReference>
<dbReference type="PANTHER" id="PTHR23305:SF18">
    <property type="entry name" value="OBG-TYPE G DOMAIN-CONTAINING PROTEIN"/>
    <property type="match status" value="1"/>
</dbReference>
<reference evidence="4" key="1">
    <citation type="journal article" date="2014" name="Front. Microbiol.">
        <title>High frequency of phylogenetically diverse reductive dehalogenase-homologous genes in deep subseafloor sedimentary metagenomes.</title>
        <authorList>
            <person name="Kawai M."/>
            <person name="Futagami T."/>
            <person name="Toyoda A."/>
            <person name="Takaki Y."/>
            <person name="Nishi S."/>
            <person name="Hori S."/>
            <person name="Arai W."/>
            <person name="Tsubouchi T."/>
            <person name="Morono Y."/>
            <person name="Uchiyama I."/>
            <person name="Ito T."/>
            <person name="Fujiyama A."/>
            <person name="Inagaki F."/>
            <person name="Takami H."/>
        </authorList>
    </citation>
    <scope>NUCLEOTIDE SEQUENCE</scope>
    <source>
        <strain evidence="4">Expedition CK06-06</strain>
    </source>
</reference>